<gene>
    <name evidence="7" type="ORF">DC3_34330</name>
</gene>
<dbReference type="InterPro" id="IPR004843">
    <property type="entry name" value="Calcineurin-like_PHP"/>
</dbReference>
<evidence type="ECO:0000256" key="3">
    <source>
        <dbReference type="ARBA" id="ARBA00022729"/>
    </source>
</evidence>
<comment type="similarity">
    <text evidence="4">Belongs to the 5'-nucleotidase family.</text>
</comment>
<dbReference type="CDD" id="cd07409">
    <property type="entry name" value="MPP_CD73_N"/>
    <property type="match status" value="1"/>
</dbReference>
<comment type="caution">
    <text evidence="7">The sequence shown here is derived from an EMBL/GenBank/DDBJ whole genome shotgun (WGS) entry which is preliminary data.</text>
</comment>
<comment type="subcellular location">
    <subcellularLocation>
        <location evidence="1">Secreted</location>
    </subcellularLocation>
</comment>
<dbReference type="GO" id="GO:0009166">
    <property type="term" value="P:nucleotide catabolic process"/>
    <property type="evidence" value="ECO:0007669"/>
    <property type="project" value="InterPro"/>
</dbReference>
<dbReference type="GO" id="GO:0016787">
    <property type="term" value="F:hydrolase activity"/>
    <property type="evidence" value="ECO:0007669"/>
    <property type="project" value="UniProtKB-KW"/>
</dbReference>
<protein>
    <submittedName>
        <fullName evidence="7">Multifunctional 2',3'-cyclic-nucleotide 2'-phosphodiesterase/5'-nucleotidase/3'-nucleotidase</fullName>
    </submittedName>
</protein>
<dbReference type="GO" id="GO:0005576">
    <property type="term" value="C:extracellular region"/>
    <property type="evidence" value="ECO:0007669"/>
    <property type="project" value="UniProtKB-SubCell"/>
</dbReference>
<keyword evidence="3" id="KW-0732">Signal</keyword>
<keyword evidence="8" id="KW-1185">Reference proteome</keyword>
<sequence length="550" mass="58818">MSKISRRNLLKILGLGSAVTVTGSAARAQTATSGKVTLFTFLHSNDTHDHLEPTTVTGTGPDGKAFSVQYGGVARVKTLIDELKRRSINPVILDAGDVFTGTLYGQVYKGLADLAYMEAFGTQAQTIGNHEFDNGPAQLADYIKNASFPVVSANIDASGDEKLKGLIKPYTIVQTDNGPLGVIGVTTPDTPITSSPGDTVKFLDPRETVQKAADELRAQGINNIVLLSHLGYSVDLALAPQLKGVGVIIGGHSHTPLGKYEGLGLPASEGPYPTVLQDASGNPILIVQAWEWAKFYGSLRVGFNEEGVPQTWVGKVYPVTADYKNDIRLQATMRAFQLPLEAFRKTPVGTAAVKLNGDRPDVRKRETNLGNFISDAYLWATQKYGTQIALMNGGGIRASIAAGTVTNGDTITVQPFGNTVYVMDLTGQEIIAALENGVSDWANGAGRFLQVGGMRYSFDPTKAAGSRVLSAEIKQADGTFKAIDPAATYKVVTNNFIANGGDNFAVLKNARGFRQDTYLTDYVVVNDYFAFVKSANPVVEGRITIVNEPK</sequence>
<dbReference type="Proteomes" id="UP000321306">
    <property type="component" value="Unassembled WGS sequence"/>
</dbReference>
<dbReference type="Pfam" id="PF02872">
    <property type="entry name" value="5_nucleotid_C"/>
    <property type="match status" value="1"/>
</dbReference>
<dbReference type="Pfam" id="PF00149">
    <property type="entry name" value="Metallophos"/>
    <property type="match status" value="1"/>
</dbReference>
<evidence type="ECO:0000259" key="6">
    <source>
        <dbReference type="Pfam" id="PF02872"/>
    </source>
</evidence>
<dbReference type="GO" id="GO:0000166">
    <property type="term" value="F:nucleotide binding"/>
    <property type="evidence" value="ECO:0007669"/>
    <property type="project" value="UniProtKB-KW"/>
</dbReference>
<evidence type="ECO:0000313" key="8">
    <source>
        <dbReference type="Proteomes" id="UP000321306"/>
    </source>
</evidence>
<dbReference type="Gene3D" id="3.90.780.10">
    <property type="entry name" value="5'-Nucleotidase, C-terminal domain"/>
    <property type="match status" value="1"/>
</dbReference>
<proteinExistence type="inferred from homology"/>
<evidence type="ECO:0000256" key="1">
    <source>
        <dbReference type="ARBA" id="ARBA00004613"/>
    </source>
</evidence>
<keyword evidence="4" id="KW-0547">Nucleotide-binding</keyword>
<feature type="domain" description="Calcineurin-like phosphoesterase" evidence="5">
    <location>
        <begin position="40"/>
        <end position="256"/>
    </location>
</feature>
<dbReference type="SUPFAM" id="SSF55816">
    <property type="entry name" value="5'-nucleotidase (syn. UDP-sugar hydrolase), C-terminal domain"/>
    <property type="match status" value="1"/>
</dbReference>
<evidence type="ECO:0000256" key="2">
    <source>
        <dbReference type="ARBA" id="ARBA00022525"/>
    </source>
</evidence>
<dbReference type="PRINTS" id="PR01607">
    <property type="entry name" value="APYRASEFAMLY"/>
</dbReference>
<dbReference type="InterPro" id="IPR006179">
    <property type="entry name" value="5_nucleotidase/apyrase"/>
</dbReference>
<dbReference type="Gene3D" id="3.60.21.10">
    <property type="match status" value="1"/>
</dbReference>
<keyword evidence="4" id="KW-0378">Hydrolase</keyword>
<accession>A0A511N5P5</accession>
<keyword evidence="2" id="KW-0964">Secreted</keyword>
<dbReference type="RefSeq" id="WP_222594786.1">
    <property type="nucleotide sequence ID" value="NZ_BJXB01000015.1"/>
</dbReference>
<evidence type="ECO:0000259" key="5">
    <source>
        <dbReference type="Pfam" id="PF00149"/>
    </source>
</evidence>
<dbReference type="SUPFAM" id="SSF56300">
    <property type="entry name" value="Metallo-dependent phosphatases"/>
    <property type="match status" value="1"/>
</dbReference>
<dbReference type="AlphaFoldDB" id="A0A511N5P5"/>
<dbReference type="InterPro" id="IPR036907">
    <property type="entry name" value="5'-Nucleotdase_C_sf"/>
</dbReference>
<evidence type="ECO:0000256" key="4">
    <source>
        <dbReference type="RuleBase" id="RU362119"/>
    </source>
</evidence>
<dbReference type="InterPro" id="IPR029052">
    <property type="entry name" value="Metallo-depent_PP-like"/>
</dbReference>
<dbReference type="InterPro" id="IPR006311">
    <property type="entry name" value="TAT_signal"/>
</dbReference>
<name>A0A511N5P5_DEIC1</name>
<dbReference type="FunFam" id="3.90.780.10:FF:000004">
    <property type="entry name" value="UDP-sugar hydrolase, putative"/>
    <property type="match status" value="1"/>
</dbReference>
<dbReference type="EMBL" id="BJXB01000015">
    <property type="protein sequence ID" value="GEM47798.1"/>
    <property type="molecule type" value="Genomic_DNA"/>
</dbReference>
<feature type="domain" description="5'-Nucleotidase C-terminal" evidence="6">
    <location>
        <begin position="348"/>
        <end position="508"/>
    </location>
</feature>
<dbReference type="InterPro" id="IPR008334">
    <property type="entry name" value="5'-Nucleotdase_C"/>
</dbReference>
<reference evidence="7 8" key="1">
    <citation type="submission" date="2019-07" db="EMBL/GenBank/DDBJ databases">
        <title>Whole genome shotgun sequence of Deinococcus cellulosilyticus NBRC 106333.</title>
        <authorList>
            <person name="Hosoyama A."/>
            <person name="Uohara A."/>
            <person name="Ohji S."/>
            <person name="Ichikawa N."/>
        </authorList>
    </citation>
    <scope>NUCLEOTIDE SEQUENCE [LARGE SCALE GENOMIC DNA]</scope>
    <source>
        <strain evidence="7 8">NBRC 106333</strain>
    </source>
</reference>
<dbReference type="PROSITE" id="PS51318">
    <property type="entry name" value="TAT"/>
    <property type="match status" value="1"/>
</dbReference>
<dbReference type="PANTHER" id="PTHR11575">
    <property type="entry name" value="5'-NUCLEOTIDASE-RELATED"/>
    <property type="match status" value="1"/>
</dbReference>
<organism evidence="7 8">
    <name type="scientific">Deinococcus cellulosilyticus (strain DSM 18568 / NBRC 106333 / KACC 11606 / 5516J-15)</name>
    <dbReference type="NCBI Taxonomy" id="1223518"/>
    <lineage>
        <taxon>Bacteria</taxon>
        <taxon>Thermotogati</taxon>
        <taxon>Deinococcota</taxon>
        <taxon>Deinococci</taxon>
        <taxon>Deinococcales</taxon>
        <taxon>Deinococcaceae</taxon>
        <taxon>Deinococcus</taxon>
    </lineage>
</organism>
<evidence type="ECO:0000313" key="7">
    <source>
        <dbReference type="EMBL" id="GEM47798.1"/>
    </source>
</evidence>
<dbReference type="PANTHER" id="PTHR11575:SF24">
    <property type="entry name" value="5'-NUCLEOTIDASE"/>
    <property type="match status" value="1"/>
</dbReference>